<name>A0A430FK19_9BIFI</name>
<dbReference type="RefSeq" id="WP_125980774.1">
    <property type="nucleotide sequence ID" value="NZ_QXGL01000003.1"/>
</dbReference>
<proteinExistence type="predicted"/>
<gene>
    <name evidence="2" type="ORF">D2E25_1149</name>
</gene>
<evidence type="ECO:0000256" key="1">
    <source>
        <dbReference type="SAM" id="Phobius"/>
    </source>
</evidence>
<accession>A0A430FK19</accession>
<comment type="caution">
    <text evidence="2">The sequence shown here is derived from an EMBL/GenBank/DDBJ whole genome shotgun (WGS) entry which is preliminary data.</text>
</comment>
<evidence type="ECO:0000313" key="3">
    <source>
        <dbReference type="Proteomes" id="UP000287533"/>
    </source>
</evidence>
<sequence>MTNLLTVTADSQLGVAGGFVGTSTTGGLADVADDDSIVNLIKIDGLVNAVGYMIPKYTSADVHYVNSGNVSANIAGGFAGDFQSGKVDDSALADNDGNAWAVINLDQVAGGTYAGGFGGKVYSGALADAGKGLSILGGLGDKLAGLNLSINVAQLAAVAQLYVPVITSAGVKTDAKTIETTSGRTITDTDNPGLVVVATRVDSTDVHSGAAGGYIGYGSGVQVSKSNVTQLRHTSVTAPKNLETTDSIEKTYLNTAESAYAVTAPQYAGGYIGNMGLGSAASVGGGLKVLGSTLTLTDISDVLSVVISTIEHSDVTGGIGGYSVLASNTDNADDVLGMAGGFAGYIRGGHIQDSSSHEFVYIIGQVSAGGYVGTMEPGAVADVLGDATVLEQFKVAKIDNLASLVQDFVPTIRNSSTDAAICGGAVRAQGSSDTTTRRGMAGGYVGRNRGGHIWGNNTAAWKSENTGGKYSGKTRVAYAARIRSVYGQELAGGYNGLMEAADTTDAGSLSLLGGLIQAGNIAGALSVVYPTEQHTKVTGPLRNISYAQWKTWVNNIGKFGAYGKEFTNVVKAGVDKVTDQKTLNTFLADYVFGFNVVAGRGVFANAADEITTCQTSADTDEKKAKCYELGANLRDSGVAGGHVGLMRTGTITDGQSEDVRNVTAMRAAGGYAGTMESGTAATFGSANILGLKLDLGQLLNVASVFVPVVKSSSVVGYRRGMRVSATGSDITHGTGNAGGYVGLAVGAQIWGDRDTNGDELKSGADGKTTAAGANVANLRKVSGRNNVGGFIGVATSGSIADVDTNASSGFLGKVLDTVVGTPASLLQVLQATVVTIRGAHVTPDTNNWGYTVEGAYKDAKGDTQYALNAGGFAGSLQAAILGDKDSAKGTGTAVDTANDPAALTVTGLRAVEGGQYAGGFFGLADVSSVASVGGGEAAGDNNDTNVLLHLLSLGKVGVLEAFRTFVYDGQVIGVADGIQIKAHTSSRSGMVDTTRFTGSAGGFGGGLINGSVKKSSVTNLNSVSGLNYTGGFIGHLGKSGTVSADKVGLADSKLLGLTAGVLDIWGSHIEDSTVSGISAGYTVTSTHNGEEYGKTEPITSSDDRKGMEIAGGFVGYSDLARMSRCTATGLKKVTSSEMAGGFTGRTSYAYLADVGVNSALVNALLEHLVNPLLKILYVSDAEHLADKVAEWKKNNLGWLTELIDLDILANGNLIYINLLGLKISIGLNKNGTDTETDDTAIIEIGDSKIEVKCTSNGIDPNEKDNIKVQLVRANRTKIANSLVQGIAQGYDVFGGGATQDKDGDKKLQTGYAGGFVGWNDHGLMEVNDMTYADTIRGTSGLVGPFSGVLNSESNWNFNDAYDLEGNNNTYHIYRDVPDTWSYALAAKTIDDQGNTTAVKGQFTNGSHMDDGTGKNGSAGTSGVLKLPLNRYDVAHLAIEQNQWDEPVIQKYSDLKGALVANNGSGSNTGTNASGEQNVAKQMNVYVSDAKAVLMLDTEVTDNNGGITPEPDDGQDPCGEDGCQTVDLTLQKVWKDYAGKTPRPDEVELTITAHYTDADGNIETPSEITCYDSNCDTKPQKNPWTVTLTAKNDASQWTDTWRKKITGLPVAFVDKDNIVRYYTYTVAETAVITYNADGTEHRQKPVDANYAVSITYGAIPGETDKNKEYVVTVTNAYPLPDTGGEGEQRIVLVAMMLLGLGVAWYVHDQLRTRKRGRHVGM</sequence>
<organism evidence="2 3">
    <name type="scientific">Bifidobacterium goeldii</name>
    <dbReference type="NCBI Taxonomy" id="2306975"/>
    <lineage>
        <taxon>Bacteria</taxon>
        <taxon>Bacillati</taxon>
        <taxon>Actinomycetota</taxon>
        <taxon>Actinomycetes</taxon>
        <taxon>Bifidobacteriales</taxon>
        <taxon>Bifidobacteriaceae</taxon>
        <taxon>Bifidobacterium</taxon>
    </lineage>
</organism>
<dbReference type="Proteomes" id="UP000287533">
    <property type="component" value="Unassembled WGS sequence"/>
</dbReference>
<keyword evidence="1" id="KW-0472">Membrane</keyword>
<reference evidence="2 3" key="1">
    <citation type="submission" date="2018-09" db="EMBL/GenBank/DDBJ databases">
        <title>Characterization of the phylogenetic diversity of five novel species belonging to the genus Bifidobacterium.</title>
        <authorList>
            <person name="Lugli G.A."/>
            <person name="Duranti S."/>
            <person name="Milani C."/>
        </authorList>
    </citation>
    <scope>NUCLEOTIDE SEQUENCE [LARGE SCALE GENOMIC DNA]</scope>
    <source>
        <strain evidence="2 3">2034B</strain>
    </source>
</reference>
<keyword evidence="1" id="KW-0812">Transmembrane</keyword>
<keyword evidence="1" id="KW-1133">Transmembrane helix</keyword>
<protein>
    <submittedName>
        <fullName evidence="2">Cell surface protein</fullName>
    </submittedName>
</protein>
<feature type="transmembrane region" description="Helical" evidence="1">
    <location>
        <begin position="1689"/>
        <end position="1706"/>
    </location>
</feature>
<dbReference type="OrthoDB" id="1653531at2"/>
<evidence type="ECO:0000313" key="2">
    <source>
        <dbReference type="EMBL" id="RSX53176.1"/>
    </source>
</evidence>
<dbReference type="EMBL" id="QXGL01000003">
    <property type="protein sequence ID" value="RSX53176.1"/>
    <property type="molecule type" value="Genomic_DNA"/>
</dbReference>
<keyword evidence="3" id="KW-1185">Reference proteome</keyword>